<gene>
    <name evidence="1" type="ORF">SAMN04488094_115121</name>
</gene>
<reference evidence="1 2" key="1">
    <citation type="submission" date="2016-10" db="EMBL/GenBank/DDBJ databases">
        <authorList>
            <person name="de Groot N.N."/>
        </authorList>
    </citation>
    <scope>NUCLEOTIDE SEQUENCE [LARGE SCALE GENOMIC DNA]</scope>
    <source>
        <strain evidence="1 2">DSM 19548</strain>
    </source>
</reference>
<accession>A0A1I1PZ81</accession>
<dbReference type="AlphaFoldDB" id="A0A1I1PZ81"/>
<evidence type="ECO:0000313" key="1">
    <source>
        <dbReference type="EMBL" id="SFD11220.1"/>
    </source>
</evidence>
<proteinExistence type="predicted"/>
<dbReference type="OrthoDB" id="7867799at2"/>
<dbReference type="RefSeq" id="WP_093362464.1">
    <property type="nucleotide sequence ID" value="NZ_FOLG01000015.1"/>
</dbReference>
<dbReference type="Proteomes" id="UP000198728">
    <property type="component" value="Unassembled WGS sequence"/>
</dbReference>
<dbReference type="STRING" id="441112.SAMN04488094_115121"/>
<protein>
    <submittedName>
        <fullName evidence="1">Uncharacterized protein</fullName>
    </submittedName>
</protein>
<dbReference type="EMBL" id="FOLG01000015">
    <property type="protein sequence ID" value="SFD11220.1"/>
    <property type="molecule type" value="Genomic_DNA"/>
</dbReference>
<evidence type="ECO:0000313" key="2">
    <source>
        <dbReference type="Proteomes" id="UP000198728"/>
    </source>
</evidence>
<organism evidence="1 2">
    <name type="scientific">Tropicimonas isoalkanivorans</name>
    <dbReference type="NCBI Taxonomy" id="441112"/>
    <lineage>
        <taxon>Bacteria</taxon>
        <taxon>Pseudomonadati</taxon>
        <taxon>Pseudomonadota</taxon>
        <taxon>Alphaproteobacteria</taxon>
        <taxon>Rhodobacterales</taxon>
        <taxon>Roseobacteraceae</taxon>
        <taxon>Tropicimonas</taxon>
    </lineage>
</organism>
<sequence>MLRQPHDTKQDENEARLRVVRYYSDVNSELVPDEVREARIARVRELEAMSDEELEKLGLLREDIVDHVFQEAHFI</sequence>
<keyword evidence="2" id="KW-1185">Reference proteome</keyword>
<name>A0A1I1PZ81_9RHOB</name>